<protein>
    <submittedName>
        <fullName evidence="2">Uncharacterized protein</fullName>
    </submittedName>
</protein>
<comment type="caution">
    <text evidence="2">The sequence shown here is derived from an EMBL/GenBank/DDBJ whole genome shotgun (WGS) entry which is preliminary data.</text>
</comment>
<dbReference type="RefSeq" id="XP_065964338.1">
    <property type="nucleotide sequence ID" value="XM_066105711.1"/>
</dbReference>
<sequence>MSGVDDVDAQRRNYRRPHNAHNPIPTVQKYREEKQRRADEYGYSEDAGNEPSTRDRLGDAFNVFRHGRDVEKANNGNGPYVATNKNVEQEDELADDHAGKTVSSDKDQGTPQDQDDDQGVEDTTEGYLKSSDPRQARKQMKKFQADGTEREVTDPVTHLPIKIHDYTNQELKSTAKNPPPPRIRAADNDRHRCN</sequence>
<organism evidence="2 3">
    <name type="scientific">Pyrenophora tritici-repentis</name>
    <dbReference type="NCBI Taxonomy" id="45151"/>
    <lineage>
        <taxon>Eukaryota</taxon>
        <taxon>Fungi</taxon>
        <taxon>Dikarya</taxon>
        <taxon>Ascomycota</taxon>
        <taxon>Pezizomycotina</taxon>
        <taxon>Dothideomycetes</taxon>
        <taxon>Pleosporomycetidae</taxon>
        <taxon>Pleosporales</taxon>
        <taxon>Pleosporineae</taxon>
        <taxon>Pleosporaceae</taxon>
        <taxon>Pyrenophora</taxon>
    </lineage>
</organism>
<dbReference type="Proteomes" id="UP000245464">
    <property type="component" value="Chromosome 2"/>
</dbReference>
<feature type="compositionally biased region" description="Basic and acidic residues" evidence="1">
    <location>
        <begin position="95"/>
        <end position="108"/>
    </location>
</feature>
<dbReference type="GeneID" id="90955545"/>
<feature type="compositionally biased region" description="Acidic residues" evidence="1">
    <location>
        <begin position="113"/>
        <end position="124"/>
    </location>
</feature>
<dbReference type="EMBL" id="NQIK02000002">
    <property type="protein sequence ID" value="KAF7574964.1"/>
    <property type="molecule type" value="Genomic_DNA"/>
</dbReference>
<reference evidence="2" key="1">
    <citation type="journal article" date="2018" name="BMC Genomics">
        <title>Comparative genomics of the wheat fungal pathogen Pyrenophora tritici-repentis reveals chromosomal variations and genome plasticity.</title>
        <authorList>
            <person name="Moolhuijzen P."/>
            <person name="See P.T."/>
            <person name="Hane J.K."/>
            <person name="Shi G."/>
            <person name="Liu Z."/>
            <person name="Oliver R.P."/>
            <person name="Moffat C.S."/>
        </authorList>
    </citation>
    <scope>NUCLEOTIDE SEQUENCE [LARGE SCALE GENOMIC DNA]</scope>
    <source>
        <strain evidence="2">M4</strain>
    </source>
</reference>
<evidence type="ECO:0000313" key="2">
    <source>
        <dbReference type="EMBL" id="KAF7574964.1"/>
    </source>
</evidence>
<evidence type="ECO:0000256" key="1">
    <source>
        <dbReference type="SAM" id="MobiDB-lite"/>
    </source>
</evidence>
<dbReference type="AlphaFoldDB" id="A0A317AKH4"/>
<feature type="compositionally biased region" description="Basic and acidic residues" evidence="1">
    <location>
        <begin position="184"/>
        <end position="194"/>
    </location>
</feature>
<feature type="region of interest" description="Disordered" evidence="1">
    <location>
        <begin position="1"/>
        <end position="194"/>
    </location>
</feature>
<dbReference type="PANTHER" id="PTHR47348:SF2">
    <property type="entry name" value="MEIOTICALLY UP-REGULATED 190 PROTEIN"/>
    <property type="match status" value="1"/>
</dbReference>
<evidence type="ECO:0000313" key="3">
    <source>
        <dbReference type="Proteomes" id="UP000245464"/>
    </source>
</evidence>
<name>A0A317AKH4_9PLEO</name>
<dbReference type="KEGG" id="ptrr:90955545"/>
<proteinExistence type="predicted"/>
<feature type="compositionally biased region" description="Basic and acidic residues" evidence="1">
    <location>
        <begin position="143"/>
        <end position="153"/>
    </location>
</feature>
<gene>
    <name evidence="2" type="ORF">PtrM4_065880</name>
</gene>
<accession>A0A317AKH4</accession>
<dbReference type="PANTHER" id="PTHR47348">
    <property type="entry name" value="MEIOTICALLY UP-REGULATED GENE 190 PROTEIN"/>
    <property type="match status" value="1"/>
</dbReference>
<feature type="compositionally biased region" description="Basic and acidic residues" evidence="1">
    <location>
        <begin position="29"/>
        <end position="40"/>
    </location>
</feature>